<proteinExistence type="predicted"/>
<evidence type="ECO:0000313" key="2">
    <source>
        <dbReference type="EMBL" id="MDQ0469139.1"/>
    </source>
</evidence>
<dbReference type="Pfam" id="PF05899">
    <property type="entry name" value="Cupin_3"/>
    <property type="match status" value="2"/>
</dbReference>
<dbReference type="InterPro" id="IPR014710">
    <property type="entry name" value="RmlC-like_jellyroll"/>
</dbReference>
<sequence length="237" mass="25578">MTSPALVPHIADVVAVTDCLIDWGPHQMPIDGRSHNRGRLLFKGEDGLPEAGLWRSTPGSWRLILPADELCYFVSGRARYTADDGEVVEAGPGTLAHFKEGWRGRVEVFEDILVTYMLTAGGPRAATPVVRDPAGLALDDWGAAQTLDGRAAGTRGLVISREADGRAESGLWECDAARRAVTFPREEFVHILAGSAVYTQEDGAALTLPAGSIAFFPAGWTGICETRAVTRKIYMNR</sequence>
<dbReference type="SUPFAM" id="SSF51182">
    <property type="entry name" value="RmlC-like cupins"/>
    <property type="match status" value="2"/>
</dbReference>
<dbReference type="Proteomes" id="UP001242480">
    <property type="component" value="Unassembled WGS sequence"/>
</dbReference>
<dbReference type="InterPro" id="IPR011051">
    <property type="entry name" value="RmlC_Cupin_sf"/>
</dbReference>
<dbReference type="Gene3D" id="2.60.120.10">
    <property type="entry name" value="Jelly Rolls"/>
    <property type="match status" value="2"/>
</dbReference>
<dbReference type="RefSeq" id="WP_307271413.1">
    <property type="nucleotide sequence ID" value="NZ_JAUSVX010000003.1"/>
</dbReference>
<name>A0ABU0J792_9HYPH</name>
<protein>
    <submittedName>
        <fullName evidence="2">Cupin superfamily protein</fullName>
    </submittedName>
</protein>
<organism evidence="2 3">
    <name type="scientific">Labrys wisconsinensis</name>
    <dbReference type="NCBI Taxonomy" id="425677"/>
    <lineage>
        <taxon>Bacteria</taxon>
        <taxon>Pseudomonadati</taxon>
        <taxon>Pseudomonadota</taxon>
        <taxon>Alphaproteobacteria</taxon>
        <taxon>Hyphomicrobiales</taxon>
        <taxon>Xanthobacteraceae</taxon>
        <taxon>Labrys</taxon>
    </lineage>
</organism>
<evidence type="ECO:0000259" key="1">
    <source>
        <dbReference type="Pfam" id="PF05899"/>
    </source>
</evidence>
<evidence type="ECO:0000313" key="3">
    <source>
        <dbReference type="Proteomes" id="UP001242480"/>
    </source>
</evidence>
<feature type="domain" description="(S)-ureidoglycine aminohydrolase cupin" evidence="1">
    <location>
        <begin position="162"/>
        <end position="234"/>
    </location>
</feature>
<dbReference type="InterPro" id="IPR008579">
    <property type="entry name" value="UGlyAH_Cupin_dom"/>
</dbReference>
<reference evidence="2 3" key="1">
    <citation type="submission" date="2023-07" db="EMBL/GenBank/DDBJ databases">
        <title>Genomic Encyclopedia of Type Strains, Phase IV (KMG-IV): sequencing the most valuable type-strain genomes for metagenomic binning, comparative biology and taxonomic classification.</title>
        <authorList>
            <person name="Goeker M."/>
        </authorList>
    </citation>
    <scope>NUCLEOTIDE SEQUENCE [LARGE SCALE GENOMIC DNA]</scope>
    <source>
        <strain evidence="2 3">DSM 19619</strain>
    </source>
</reference>
<feature type="domain" description="(S)-ureidoglycine aminohydrolase cupin" evidence="1">
    <location>
        <begin position="45"/>
        <end position="110"/>
    </location>
</feature>
<dbReference type="EMBL" id="JAUSVX010000003">
    <property type="protein sequence ID" value="MDQ0469139.1"/>
    <property type="molecule type" value="Genomic_DNA"/>
</dbReference>
<accession>A0ABU0J792</accession>
<keyword evidence="3" id="KW-1185">Reference proteome</keyword>
<dbReference type="PANTHER" id="PTHR40943">
    <property type="entry name" value="CYTOPLASMIC PROTEIN-RELATED"/>
    <property type="match status" value="1"/>
</dbReference>
<dbReference type="PANTHER" id="PTHR40943:SF1">
    <property type="entry name" value="CYTOPLASMIC PROTEIN"/>
    <property type="match status" value="1"/>
</dbReference>
<gene>
    <name evidence="2" type="ORF">QO011_002150</name>
</gene>
<comment type="caution">
    <text evidence="2">The sequence shown here is derived from an EMBL/GenBank/DDBJ whole genome shotgun (WGS) entry which is preliminary data.</text>
</comment>